<proteinExistence type="predicted"/>
<dbReference type="EMBL" id="LHPG02000012">
    <property type="protein sequence ID" value="PRW45222.1"/>
    <property type="molecule type" value="Genomic_DNA"/>
</dbReference>
<name>A0A2P6TLQ9_CHLSO</name>
<keyword evidence="1" id="KW-0732">Signal</keyword>
<dbReference type="AlphaFoldDB" id="A0A2P6TLQ9"/>
<sequence>MRAALLLLLALAGAAAALEASSLHTLDTTDKGRTVCHDLRHRKRTLKLIKETAFSGVFRYLANGTEHIKVTKFEASGVARVQGEFYVVFDNSMALGHLDDRFRFRDPHNLLIGPWEPESQFEGIAYVPENDTFLLLHEAIPHKKTERTGTYKPFIREVRINKDFTDYETLKNCEYNIEFVDSNKGFESIQYIHTKDGPWLLGMCEGNHCEGGEKGKDKGNGRMLAAQLKWLEDGSCVWEPSKTIAVPEGAYFTDYSAIAYNYETQKLAVLSQEDSAIWIGDFIGDELRFASEDGQLFYLPRDNHCEMIYCNAEGIVWVDNYRIAIASDKAKARQPYWCDAKDQSIHLFAMPMNWDPYSPAAKANARLDQEAAEELEEAASGGSTAELDGQINYHNPKAKEGQSKLPSNNFTHNFVQKTSPCCACIWRFMLTLAQAAGFKRLGGAGQGAAVQIILMVLLNAAGLLPAFQRWLWHVGNNPDDCLYPEIPHLPAGSTTRAWRWQWAFMNDELPATPPGEPLTDAELQALGQRLFGTVGAGQGQPAAGDQAAAQN</sequence>
<feature type="signal peptide" evidence="1">
    <location>
        <begin position="1"/>
        <end position="17"/>
    </location>
</feature>
<accession>A0A2P6TLQ9</accession>
<gene>
    <name evidence="2" type="ORF">C2E21_6410</name>
</gene>
<feature type="chain" id="PRO_5015197204" evidence="1">
    <location>
        <begin position="18"/>
        <end position="551"/>
    </location>
</feature>
<protein>
    <submittedName>
        <fullName evidence="2">Uncharacterized protein</fullName>
    </submittedName>
</protein>
<organism evidence="2 3">
    <name type="scientific">Chlorella sorokiniana</name>
    <name type="common">Freshwater green alga</name>
    <dbReference type="NCBI Taxonomy" id="3076"/>
    <lineage>
        <taxon>Eukaryota</taxon>
        <taxon>Viridiplantae</taxon>
        <taxon>Chlorophyta</taxon>
        <taxon>core chlorophytes</taxon>
        <taxon>Trebouxiophyceae</taxon>
        <taxon>Chlorellales</taxon>
        <taxon>Chlorellaceae</taxon>
        <taxon>Chlorella clade</taxon>
        <taxon>Chlorella</taxon>
    </lineage>
</organism>
<dbReference type="OrthoDB" id="340166at2759"/>
<comment type="caution">
    <text evidence="2">The sequence shown here is derived from an EMBL/GenBank/DDBJ whole genome shotgun (WGS) entry which is preliminary data.</text>
</comment>
<dbReference type="Proteomes" id="UP000239899">
    <property type="component" value="Unassembled WGS sequence"/>
</dbReference>
<evidence type="ECO:0000256" key="1">
    <source>
        <dbReference type="SAM" id="SignalP"/>
    </source>
</evidence>
<evidence type="ECO:0000313" key="2">
    <source>
        <dbReference type="EMBL" id="PRW45222.1"/>
    </source>
</evidence>
<reference evidence="2 3" key="1">
    <citation type="journal article" date="2018" name="Plant J.">
        <title>Genome sequences of Chlorella sorokiniana UTEX 1602 and Micractinium conductrix SAG 241.80: implications to maltose excretion by a green alga.</title>
        <authorList>
            <person name="Arriola M.B."/>
            <person name="Velmurugan N."/>
            <person name="Zhang Y."/>
            <person name="Plunkett M.H."/>
            <person name="Hondzo H."/>
            <person name="Barney B.M."/>
        </authorList>
    </citation>
    <scope>NUCLEOTIDE SEQUENCE [LARGE SCALE GENOMIC DNA]</scope>
    <source>
        <strain evidence="3">UTEX 1602</strain>
    </source>
</reference>
<keyword evidence="3" id="KW-1185">Reference proteome</keyword>
<evidence type="ECO:0000313" key="3">
    <source>
        <dbReference type="Proteomes" id="UP000239899"/>
    </source>
</evidence>